<proteinExistence type="predicted"/>
<dbReference type="Proteomes" id="UP000654471">
    <property type="component" value="Unassembled WGS sequence"/>
</dbReference>
<dbReference type="EMBL" id="BMRP01000066">
    <property type="protein sequence ID" value="GGV00391.1"/>
    <property type="molecule type" value="Genomic_DNA"/>
</dbReference>
<reference evidence="2" key="1">
    <citation type="journal article" date="2019" name="Int. J. Syst. Evol. Microbiol.">
        <title>The Global Catalogue of Microorganisms (GCM) 10K type strain sequencing project: providing services to taxonomists for standard genome sequencing and annotation.</title>
        <authorList>
            <consortium name="The Broad Institute Genomics Platform"/>
            <consortium name="The Broad Institute Genome Sequencing Center for Infectious Disease"/>
            <person name="Wu L."/>
            <person name="Ma J."/>
        </authorList>
    </citation>
    <scope>NUCLEOTIDE SEQUENCE [LARGE SCALE GENOMIC DNA]</scope>
    <source>
        <strain evidence="2">JCM 3399</strain>
    </source>
</reference>
<gene>
    <name evidence="1" type="ORF">GCM10010211_79680</name>
</gene>
<evidence type="ECO:0000313" key="1">
    <source>
        <dbReference type="EMBL" id="GGV00391.1"/>
    </source>
</evidence>
<sequence length="119" mass="12457">MQCAAVITTDLPGLSTTLPVQKWSPLPPWPNTAPTRALDVVGGGVCETPGWWRKGRAPRIRCADQPYAAAVAPGDGEDEGGAETRVFRAGTSPVVQPDKAARPASMATATADLWRMAGC</sequence>
<keyword evidence="2" id="KW-1185">Reference proteome</keyword>
<organism evidence="1 2">
    <name type="scientific">Streptomyces albospinus</name>
    <dbReference type="NCBI Taxonomy" id="285515"/>
    <lineage>
        <taxon>Bacteria</taxon>
        <taxon>Bacillati</taxon>
        <taxon>Actinomycetota</taxon>
        <taxon>Actinomycetes</taxon>
        <taxon>Kitasatosporales</taxon>
        <taxon>Streptomycetaceae</taxon>
        <taxon>Streptomyces</taxon>
    </lineage>
</organism>
<name>A0ABQ2VPP5_9ACTN</name>
<accession>A0ABQ2VPP5</accession>
<comment type="caution">
    <text evidence="1">The sequence shown here is derived from an EMBL/GenBank/DDBJ whole genome shotgun (WGS) entry which is preliminary data.</text>
</comment>
<protein>
    <submittedName>
        <fullName evidence="1">Uncharacterized protein</fullName>
    </submittedName>
</protein>
<evidence type="ECO:0000313" key="2">
    <source>
        <dbReference type="Proteomes" id="UP000654471"/>
    </source>
</evidence>